<dbReference type="HOGENOM" id="CLU_2331095_0_0_9"/>
<sequence>MEKRLVKGAVYSFVIGICLAILFIPEWESFRMPLREYVIQVLRFGIMAMFGTVIALWLLGMTGMQRGEIYDFVAGVVKSFVVVSLFIVLVAAVANLVR</sequence>
<dbReference type="Proteomes" id="UP000007523">
    <property type="component" value="Chromosome"/>
</dbReference>
<keyword evidence="1" id="KW-1133">Transmembrane helix</keyword>
<dbReference type="KEGG" id="pmq:PM3016_4801"/>
<feature type="transmembrane region" description="Helical" evidence="1">
    <location>
        <begin position="37"/>
        <end position="60"/>
    </location>
</feature>
<accession>H6NID6</accession>
<reference evidence="2 3" key="1">
    <citation type="journal article" date="2012" name="J. Bacteriol.">
        <title>Complete Genome Sequence of Paenibacillus mucilaginosus 3016, a Bacterium Functional as Microbial Fertilizer.</title>
        <authorList>
            <person name="Ma M."/>
            <person name="Wang Z."/>
            <person name="Li L."/>
            <person name="Jiang X."/>
            <person name="Guan D."/>
            <person name="Cao F."/>
            <person name="Chen H."/>
            <person name="Wang X."/>
            <person name="Shen D."/>
            <person name="Du B."/>
            <person name="Li J."/>
        </authorList>
    </citation>
    <scope>NUCLEOTIDE SEQUENCE [LARGE SCALE GENOMIC DNA]</scope>
    <source>
        <strain evidence="2 3">3016</strain>
    </source>
</reference>
<protein>
    <submittedName>
        <fullName evidence="2">Uncharacterized protein</fullName>
    </submittedName>
</protein>
<proteinExistence type="predicted"/>
<evidence type="ECO:0000313" key="3">
    <source>
        <dbReference type="Proteomes" id="UP000007523"/>
    </source>
</evidence>
<evidence type="ECO:0000313" key="2">
    <source>
        <dbReference type="EMBL" id="AFC31539.1"/>
    </source>
</evidence>
<name>H6NID6_9BACL</name>
<dbReference type="EMBL" id="CP003235">
    <property type="protein sequence ID" value="AFC31539.1"/>
    <property type="molecule type" value="Genomic_DNA"/>
</dbReference>
<organism evidence="2 3">
    <name type="scientific">Paenibacillus mucilaginosus 3016</name>
    <dbReference type="NCBI Taxonomy" id="1116391"/>
    <lineage>
        <taxon>Bacteria</taxon>
        <taxon>Bacillati</taxon>
        <taxon>Bacillota</taxon>
        <taxon>Bacilli</taxon>
        <taxon>Bacillales</taxon>
        <taxon>Paenibacillaceae</taxon>
        <taxon>Paenibacillus</taxon>
    </lineage>
</organism>
<dbReference type="AlphaFoldDB" id="H6NID6"/>
<feature type="transmembrane region" description="Helical" evidence="1">
    <location>
        <begin position="72"/>
        <end position="97"/>
    </location>
</feature>
<keyword evidence="1" id="KW-0812">Transmembrane</keyword>
<feature type="transmembrane region" description="Helical" evidence="1">
    <location>
        <begin position="6"/>
        <end position="25"/>
    </location>
</feature>
<dbReference type="RefSeq" id="WP_014371223.1">
    <property type="nucleotide sequence ID" value="NC_016935.1"/>
</dbReference>
<gene>
    <name evidence="2" type="ORF">PM3016_4801</name>
</gene>
<keyword evidence="3" id="KW-1185">Reference proteome</keyword>
<dbReference type="STRING" id="1116391.PM3016_4801"/>
<evidence type="ECO:0000256" key="1">
    <source>
        <dbReference type="SAM" id="Phobius"/>
    </source>
</evidence>
<keyword evidence="1" id="KW-0472">Membrane</keyword>